<dbReference type="Proteomes" id="UP001227192">
    <property type="component" value="Unassembled WGS sequence"/>
</dbReference>
<reference evidence="1" key="1">
    <citation type="submission" date="2015-06" db="EMBL/GenBank/DDBJ databases">
        <authorList>
            <person name="Nguyen H."/>
        </authorList>
    </citation>
    <scope>NUCLEOTIDE SEQUENCE</scope>
    <source>
        <strain evidence="1">DAOM 180753</strain>
    </source>
</reference>
<comment type="caution">
    <text evidence="1">The sequence shown here is derived from an EMBL/GenBank/DDBJ whole genome shotgun (WGS) entry which is preliminary data.</text>
</comment>
<evidence type="ECO:0000313" key="1">
    <source>
        <dbReference type="EMBL" id="KAJ9486747.1"/>
    </source>
</evidence>
<accession>A0AAI9X7L2</accession>
<proteinExistence type="predicted"/>
<keyword evidence="2" id="KW-1185">Reference proteome</keyword>
<sequence>MSDTIARLLKNQLIIFKCAEKYRSTNLTPVLVYDVMMDISAKLTLESVTGQKLLDSIKSHYEENESPQATDDMHFTRVVLMLQQYVLVEQDILGSECKGVLQRITPMFGEEEICGYQVEIISRDFVTRVSGTFPIGTISENLRQVDRGADMDLPI</sequence>
<dbReference type="EMBL" id="LACB01000193">
    <property type="protein sequence ID" value="KAJ9486747.1"/>
    <property type="molecule type" value="Genomic_DNA"/>
</dbReference>
<protein>
    <submittedName>
        <fullName evidence="1">Uncharacterized protein</fullName>
    </submittedName>
</protein>
<gene>
    <name evidence="1" type="ORF">VN97_g6586</name>
</gene>
<reference evidence="1" key="2">
    <citation type="journal article" date="2016" name="Fungal Biol.">
        <title>Ochratoxin A production by Penicillium thymicola.</title>
        <authorList>
            <person name="Nguyen H.D.T."/>
            <person name="McMullin D.R."/>
            <person name="Ponomareva E."/>
            <person name="Riley R."/>
            <person name="Pomraning K.R."/>
            <person name="Baker S.E."/>
            <person name="Seifert K.A."/>
        </authorList>
    </citation>
    <scope>NUCLEOTIDE SEQUENCE</scope>
    <source>
        <strain evidence="1">DAOM 180753</strain>
    </source>
</reference>
<evidence type="ECO:0000313" key="2">
    <source>
        <dbReference type="Proteomes" id="UP001227192"/>
    </source>
</evidence>
<organism evidence="1 2">
    <name type="scientific">Penicillium thymicola</name>
    <dbReference type="NCBI Taxonomy" id="293382"/>
    <lineage>
        <taxon>Eukaryota</taxon>
        <taxon>Fungi</taxon>
        <taxon>Dikarya</taxon>
        <taxon>Ascomycota</taxon>
        <taxon>Pezizomycotina</taxon>
        <taxon>Eurotiomycetes</taxon>
        <taxon>Eurotiomycetidae</taxon>
        <taxon>Eurotiales</taxon>
        <taxon>Aspergillaceae</taxon>
        <taxon>Penicillium</taxon>
    </lineage>
</organism>
<name>A0AAI9X7L2_PENTH</name>
<dbReference type="AlphaFoldDB" id="A0AAI9X7L2"/>